<keyword evidence="3" id="KW-1185">Reference proteome</keyword>
<dbReference type="RefSeq" id="WP_120746215.1">
    <property type="nucleotide sequence ID" value="NZ_RBAH01000003.1"/>
</dbReference>
<feature type="region of interest" description="Disordered" evidence="1">
    <location>
        <begin position="1"/>
        <end position="23"/>
    </location>
</feature>
<dbReference type="OrthoDB" id="9904100at2"/>
<sequence>MAKRSSGKANEAIVPRKTEKESDTLYTNGPSVLKGDVVFRKVASIPTIFLHPRDAFAKLKA</sequence>
<dbReference type="Proteomes" id="UP000282311">
    <property type="component" value="Unassembled WGS sequence"/>
</dbReference>
<feature type="compositionally biased region" description="Basic and acidic residues" evidence="1">
    <location>
        <begin position="14"/>
        <end position="23"/>
    </location>
</feature>
<evidence type="ECO:0000256" key="1">
    <source>
        <dbReference type="SAM" id="MobiDB-lite"/>
    </source>
</evidence>
<dbReference type="EMBL" id="RBAH01000003">
    <property type="protein sequence ID" value="RKN85846.1"/>
    <property type="molecule type" value="Genomic_DNA"/>
</dbReference>
<evidence type="ECO:0000313" key="3">
    <source>
        <dbReference type="Proteomes" id="UP000282311"/>
    </source>
</evidence>
<evidence type="ECO:0000313" key="2">
    <source>
        <dbReference type="EMBL" id="RKN85846.1"/>
    </source>
</evidence>
<accession>A0A3B0CSB6</accession>
<dbReference type="AlphaFoldDB" id="A0A3B0CSB6"/>
<organism evidence="2 3">
    <name type="scientific">Paenibacillus ginsengarvi</name>
    <dbReference type="NCBI Taxonomy" id="400777"/>
    <lineage>
        <taxon>Bacteria</taxon>
        <taxon>Bacillati</taxon>
        <taxon>Bacillota</taxon>
        <taxon>Bacilli</taxon>
        <taxon>Bacillales</taxon>
        <taxon>Paenibacillaceae</taxon>
        <taxon>Paenibacillus</taxon>
    </lineage>
</organism>
<name>A0A3B0CSB6_9BACL</name>
<protein>
    <submittedName>
        <fullName evidence="2">Uncharacterized protein</fullName>
    </submittedName>
</protein>
<reference evidence="2 3" key="1">
    <citation type="journal article" date="2007" name="Int. J. Syst. Evol. Microbiol.">
        <title>Paenibacillus ginsengarvi sp. nov., isolated from soil from ginseng cultivation.</title>
        <authorList>
            <person name="Yoon M.H."/>
            <person name="Ten L.N."/>
            <person name="Im W.T."/>
        </authorList>
    </citation>
    <scope>NUCLEOTIDE SEQUENCE [LARGE SCALE GENOMIC DNA]</scope>
    <source>
        <strain evidence="2 3">KCTC 13059</strain>
    </source>
</reference>
<gene>
    <name evidence="2" type="ORF">D7M11_05800</name>
</gene>
<proteinExistence type="predicted"/>
<comment type="caution">
    <text evidence="2">The sequence shown here is derived from an EMBL/GenBank/DDBJ whole genome shotgun (WGS) entry which is preliminary data.</text>
</comment>